<evidence type="ECO:0000256" key="4">
    <source>
        <dbReference type="ARBA" id="ARBA00022840"/>
    </source>
</evidence>
<evidence type="ECO:0000256" key="5">
    <source>
        <dbReference type="ARBA" id="ARBA00049985"/>
    </source>
</evidence>
<dbReference type="Pfam" id="PF13732">
    <property type="entry name" value="DrrA1-3_C"/>
    <property type="match status" value="1"/>
</dbReference>
<evidence type="ECO:0000259" key="6">
    <source>
        <dbReference type="PROSITE" id="PS50893"/>
    </source>
</evidence>
<proteinExistence type="inferred from homology"/>
<organism evidence="7 8">
    <name type="scientific">Tenggerimyces flavus</name>
    <dbReference type="NCBI Taxonomy" id="1708749"/>
    <lineage>
        <taxon>Bacteria</taxon>
        <taxon>Bacillati</taxon>
        <taxon>Actinomycetota</taxon>
        <taxon>Actinomycetes</taxon>
        <taxon>Propionibacteriales</taxon>
        <taxon>Nocardioidaceae</taxon>
        <taxon>Tenggerimyces</taxon>
    </lineage>
</organism>
<accession>A0ABV7Y2X1</accession>
<dbReference type="PROSITE" id="PS50893">
    <property type="entry name" value="ABC_TRANSPORTER_2"/>
    <property type="match status" value="1"/>
</dbReference>
<comment type="similarity">
    <text evidence="5">Belongs to the ABC transporter superfamily. Drug exporter-1 (DrugE1) (TC 3.A.1.105) family.</text>
</comment>
<dbReference type="Gene3D" id="3.40.50.300">
    <property type="entry name" value="P-loop containing nucleotide triphosphate hydrolases"/>
    <property type="match status" value="1"/>
</dbReference>
<dbReference type="PANTHER" id="PTHR43582:SF5">
    <property type="entry name" value="ABC TRANSPORTER"/>
    <property type="match status" value="1"/>
</dbReference>
<dbReference type="InterPro" id="IPR027417">
    <property type="entry name" value="P-loop_NTPase"/>
</dbReference>
<dbReference type="PANTHER" id="PTHR43582">
    <property type="entry name" value="LINEARMYCIN RESISTANCE ATP-BINDING PROTEIN LNRL"/>
    <property type="match status" value="1"/>
</dbReference>
<feature type="domain" description="ABC transporter" evidence="6">
    <location>
        <begin position="5"/>
        <end position="236"/>
    </location>
</feature>
<dbReference type="Pfam" id="PF00005">
    <property type="entry name" value="ABC_tran"/>
    <property type="match status" value="1"/>
</dbReference>
<reference evidence="8" key="1">
    <citation type="journal article" date="2019" name="Int. J. Syst. Evol. Microbiol.">
        <title>The Global Catalogue of Microorganisms (GCM) 10K type strain sequencing project: providing services to taxonomists for standard genome sequencing and annotation.</title>
        <authorList>
            <consortium name="The Broad Institute Genomics Platform"/>
            <consortium name="The Broad Institute Genome Sequencing Center for Infectious Disease"/>
            <person name="Wu L."/>
            <person name="Ma J."/>
        </authorList>
    </citation>
    <scope>NUCLEOTIDE SEQUENCE [LARGE SCALE GENOMIC DNA]</scope>
    <source>
        <strain evidence="8">CGMCC 4.7241</strain>
    </source>
</reference>
<dbReference type="EMBL" id="JBHRZH010000001">
    <property type="protein sequence ID" value="MFC3759437.1"/>
    <property type="molecule type" value="Genomic_DNA"/>
</dbReference>
<dbReference type="InterPro" id="IPR003439">
    <property type="entry name" value="ABC_transporter-like_ATP-bd"/>
</dbReference>
<evidence type="ECO:0000256" key="2">
    <source>
        <dbReference type="ARBA" id="ARBA00022448"/>
    </source>
</evidence>
<keyword evidence="8" id="KW-1185">Reference proteome</keyword>
<dbReference type="SMART" id="SM00382">
    <property type="entry name" value="AAA"/>
    <property type="match status" value="1"/>
</dbReference>
<evidence type="ECO:0000313" key="7">
    <source>
        <dbReference type="EMBL" id="MFC3759437.1"/>
    </source>
</evidence>
<dbReference type="InterPro" id="IPR003593">
    <property type="entry name" value="AAA+_ATPase"/>
</dbReference>
<name>A0ABV7Y2X1_9ACTN</name>
<dbReference type="SUPFAM" id="SSF52540">
    <property type="entry name" value="P-loop containing nucleoside triphosphate hydrolases"/>
    <property type="match status" value="1"/>
</dbReference>
<keyword evidence="3" id="KW-0547">Nucleotide-binding</keyword>
<gene>
    <name evidence="7" type="ORF">ACFOUW_01175</name>
</gene>
<dbReference type="InterPro" id="IPR017871">
    <property type="entry name" value="ABC_transporter-like_CS"/>
</dbReference>
<dbReference type="NCBIfam" id="TIGR01188">
    <property type="entry name" value="drrA"/>
    <property type="match status" value="1"/>
</dbReference>
<sequence length="317" mass="33746">MTDVITARNLSKRYGSVDAVSDVSFAVAEGEAFCLLGPNGAGKSTTIRMLATLTRPDGGSASVAGFDVRRQQRSVRASIGYVAQSAGTDDYLTGRENLLVQAAAQRLSRSKARPRVAELLDLVGLADAADRIVRTYSGGMRRRLEIAMGIVHEPRVLFLDEPTTGLDPEARATMWDEFRRMRIEQNLTVLLTTHYLEEADQLADRILIVGRGRVVASGTPESLKAGLAGDSVSVELTNGPSAEAAVGVLARIGLAAVTRDGAVLRAQVERGSRALPAILSVLEAAGLRVESAAVARPTLDDVYLHHAGRSFGEAVSR</sequence>
<dbReference type="Proteomes" id="UP001595699">
    <property type="component" value="Unassembled WGS sequence"/>
</dbReference>
<dbReference type="RefSeq" id="WP_205122170.1">
    <property type="nucleotide sequence ID" value="NZ_JAFBCM010000001.1"/>
</dbReference>
<protein>
    <submittedName>
        <fullName evidence="7">ATP-binding cassette domain-containing protein</fullName>
    </submittedName>
</protein>
<dbReference type="PROSITE" id="PS00211">
    <property type="entry name" value="ABC_TRANSPORTER_1"/>
    <property type="match status" value="1"/>
</dbReference>
<keyword evidence="2" id="KW-0813">Transport</keyword>
<evidence type="ECO:0000256" key="3">
    <source>
        <dbReference type="ARBA" id="ARBA00022741"/>
    </source>
</evidence>
<dbReference type="InterPro" id="IPR025302">
    <property type="entry name" value="DrrA1/2-like_C"/>
</dbReference>
<evidence type="ECO:0000256" key="1">
    <source>
        <dbReference type="ARBA" id="ARBA00004413"/>
    </source>
</evidence>
<keyword evidence="4 7" id="KW-0067">ATP-binding</keyword>
<comment type="subcellular location">
    <subcellularLocation>
        <location evidence="1">Cell membrane</location>
        <topology evidence="1">Peripheral membrane protein</topology>
        <orientation evidence="1">Cytoplasmic side</orientation>
    </subcellularLocation>
</comment>
<evidence type="ECO:0000313" key="8">
    <source>
        <dbReference type="Proteomes" id="UP001595699"/>
    </source>
</evidence>
<dbReference type="GO" id="GO:0005524">
    <property type="term" value="F:ATP binding"/>
    <property type="evidence" value="ECO:0007669"/>
    <property type="project" value="UniProtKB-KW"/>
</dbReference>
<comment type="caution">
    <text evidence="7">The sequence shown here is derived from an EMBL/GenBank/DDBJ whole genome shotgun (WGS) entry which is preliminary data.</text>
</comment>
<dbReference type="InterPro" id="IPR005894">
    <property type="entry name" value="DrrA"/>
</dbReference>